<keyword evidence="2" id="KW-1185">Reference proteome</keyword>
<dbReference type="EMBL" id="BMHB01000001">
    <property type="protein sequence ID" value="GGI11993.1"/>
    <property type="molecule type" value="Genomic_DNA"/>
</dbReference>
<accession>A0A8J3AFX4</accession>
<name>A0A8J3AFX4_9BACI</name>
<comment type="caution">
    <text evidence="1">The sequence shown here is derived from an EMBL/GenBank/DDBJ whole genome shotgun (WGS) entry which is preliminary data.</text>
</comment>
<dbReference type="AlphaFoldDB" id="A0A8J3AFX4"/>
<gene>
    <name evidence="1" type="ORF">GCM10007380_10630</name>
</gene>
<proteinExistence type="predicted"/>
<evidence type="ECO:0000313" key="1">
    <source>
        <dbReference type="EMBL" id="GGI11993.1"/>
    </source>
</evidence>
<dbReference type="OrthoDB" id="2932589at2"/>
<sequence>MKKLLILVLVLLLIPFGCEKREKNTLDTSNLKKSDQSRLTKEQRKMIPITYESSSLEEEGLEALPFTIKIPNKLPFKVKPIESLYISDVGHNGKKLNVSYMLSHFSKSKSFGMNVTIYNYKPELESELESEEPNEIVQLKDGVSGTYTGISSSIGVSYKLDKSKKADEDDIEKDLIQNTLVFEKGGLYYELAFVANNGTAEQIKRYVTNIANQMM</sequence>
<dbReference type="RefSeq" id="WP_087999280.1">
    <property type="nucleotide sequence ID" value="NZ_BMHB01000001.1"/>
</dbReference>
<protein>
    <submittedName>
        <fullName evidence="1">Uncharacterized protein</fullName>
    </submittedName>
</protein>
<reference evidence="2" key="1">
    <citation type="journal article" date="2019" name="Int. J. Syst. Evol. Microbiol.">
        <title>The Global Catalogue of Microorganisms (GCM) 10K type strain sequencing project: providing services to taxonomists for standard genome sequencing and annotation.</title>
        <authorList>
            <consortium name="The Broad Institute Genomics Platform"/>
            <consortium name="The Broad Institute Genome Sequencing Center for Infectious Disease"/>
            <person name="Wu L."/>
            <person name="Ma J."/>
        </authorList>
    </citation>
    <scope>NUCLEOTIDE SEQUENCE [LARGE SCALE GENOMIC DNA]</scope>
    <source>
        <strain evidence="2">CGMCC 1.14993</strain>
    </source>
</reference>
<organism evidence="1 2">
    <name type="scientific">Gottfriedia solisilvae</name>
    <dbReference type="NCBI Taxonomy" id="1516104"/>
    <lineage>
        <taxon>Bacteria</taxon>
        <taxon>Bacillati</taxon>
        <taxon>Bacillota</taxon>
        <taxon>Bacilli</taxon>
        <taxon>Bacillales</taxon>
        <taxon>Bacillaceae</taxon>
        <taxon>Gottfriedia</taxon>
    </lineage>
</organism>
<evidence type="ECO:0000313" key="2">
    <source>
        <dbReference type="Proteomes" id="UP000626244"/>
    </source>
</evidence>
<dbReference type="Proteomes" id="UP000626244">
    <property type="component" value="Unassembled WGS sequence"/>
</dbReference>